<proteinExistence type="predicted"/>
<comment type="caution">
    <text evidence="3">The sequence shown here is derived from an EMBL/GenBank/DDBJ whole genome shotgun (WGS) entry which is preliminary data.</text>
</comment>
<reference evidence="3 4" key="1">
    <citation type="submission" date="2024-03" db="EMBL/GenBank/DDBJ databases">
        <title>A high-quality draft genome sequence of Diaporthe vaccinii, a causative agent of upright dieback and viscid rot disease in cranberry plants.</title>
        <authorList>
            <person name="Sarrasin M."/>
            <person name="Lang B.F."/>
            <person name="Burger G."/>
        </authorList>
    </citation>
    <scope>NUCLEOTIDE SEQUENCE [LARGE SCALE GENOMIC DNA]</scope>
    <source>
        <strain evidence="3 4">IS7</strain>
    </source>
</reference>
<keyword evidence="1" id="KW-1133">Transmembrane helix</keyword>
<dbReference type="EMBL" id="JBAWTH010000129">
    <property type="protein sequence ID" value="KAL2275628.1"/>
    <property type="molecule type" value="Genomic_DNA"/>
</dbReference>
<organism evidence="3 4">
    <name type="scientific">Diaporthe vaccinii</name>
    <dbReference type="NCBI Taxonomy" id="105482"/>
    <lineage>
        <taxon>Eukaryota</taxon>
        <taxon>Fungi</taxon>
        <taxon>Dikarya</taxon>
        <taxon>Ascomycota</taxon>
        <taxon>Pezizomycotina</taxon>
        <taxon>Sordariomycetes</taxon>
        <taxon>Sordariomycetidae</taxon>
        <taxon>Diaporthales</taxon>
        <taxon>Diaporthaceae</taxon>
        <taxon>Diaporthe</taxon>
        <taxon>Diaporthe eres species complex</taxon>
    </lineage>
</organism>
<feature type="transmembrane region" description="Helical" evidence="1">
    <location>
        <begin position="39"/>
        <end position="59"/>
    </location>
</feature>
<protein>
    <recommendedName>
        <fullName evidence="2">DUF6594 domain-containing protein</fullName>
    </recommendedName>
</protein>
<keyword evidence="4" id="KW-1185">Reference proteome</keyword>
<dbReference type="InterPro" id="IPR046529">
    <property type="entry name" value="DUF6594"/>
</dbReference>
<evidence type="ECO:0000313" key="4">
    <source>
        <dbReference type="Proteomes" id="UP001600888"/>
    </source>
</evidence>
<keyword evidence="1" id="KW-0472">Membrane</keyword>
<gene>
    <name evidence="3" type="ORF">FJTKL_01695</name>
</gene>
<name>A0ABR4DZP9_9PEZI</name>
<sequence length="88" mass="8960">MQASKLVDRLPRFLVAVAGGAFLIVPMLIMTLGGPSLNTSLITGAVAVLVFALVIAFAVRASNAETMVATATYAAVLVVADVTPGSQQ</sequence>
<feature type="domain" description="DUF6594" evidence="2">
    <location>
        <begin position="5"/>
        <end position="78"/>
    </location>
</feature>
<dbReference type="Pfam" id="PF20237">
    <property type="entry name" value="DUF6594"/>
    <property type="match status" value="1"/>
</dbReference>
<evidence type="ECO:0000259" key="2">
    <source>
        <dbReference type="Pfam" id="PF20237"/>
    </source>
</evidence>
<evidence type="ECO:0000313" key="3">
    <source>
        <dbReference type="EMBL" id="KAL2275628.1"/>
    </source>
</evidence>
<accession>A0ABR4DZP9</accession>
<keyword evidence="1" id="KW-0812">Transmembrane</keyword>
<dbReference type="Proteomes" id="UP001600888">
    <property type="component" value="Unassembled WGS sequence"/>
</dbReference>
<feature type="transmembrane region" description="Helical" evidence="1">
    <location>
        <begin position="12"/>
        <end position="33"/>
    </location>
</feature>
<evidence type="ECO:0000256" key="1">
    <source>
        <dbReference type="SAM" id="Phobius"/>
    </source>
</evidence>